<feature type="chain" id="PRO_5013300607" evidence="1">
    <location>
        <begin position="29"/>
        <end position="396"/>
    </location>
</feature>
<gene>
    <name evidence="3" type="ORF">SMD44_06279</name>
</gene>
<accession>A0A1Z1WKG8</accession>
<dbReference type="InterPro" id="IPR050491">
    <property type="entry name" value="AmpC-like"/>
</dbReference>
<evidence type="ECO:0000256" key="1">
    <source>
        <dbReference type="SAM" id="SignalP"/>
    </source>
</evidence>
<dbReference type="SUPFAM" id="SSF56601">
    <property type="entry name" value="beta-lactamase/transpeptidase-like"/>
    <property type="match status" value="1"/>
</dbReference>
<dbReference type="eggNOG" id="COG1680">
    <property type="taxonomic scope" value="Bacteria"/>
</dbReference>
<dbReference type="STRING" id="67267.GCA_000716675_03347"/>
<evidence type="ECO:0000313" key="3">
    <source>
        <dbReference type="EMBL" id="ARX86802.1"/>
    </source>
</evidence>
<evidence type="ECO:0000259" key="2">
    <source>
        <dbReference type="Pfam" id="PF00144"/>
    </source>
</evidence>
<dbReference type="Gene3D" id="3.40.710.10">
    <property type="entry name" value="DD-peptidase/beta-lactamase superfamily"/>
    <property type="match status" value="1"/>
</dbReference>
<name>A0A1Z1WKG8_9ACTN</name>
<reference evidence="3 4" key="1">
    <citation type="submission" date="2017-05" db="EMBL/GenBank/DDBJ databases">
        <title>Streptomyces alboflavus Genome sequencing and assembly.</title>
        <authorList>
            <person name="Wang Y."/>
            <person name="Du B."/>
            <person name="Ding Y."/>
            <person name="Liu H."/>
            <person name="Hou Q."/>
            <person name="Liu K."/>
            <person name="Wang C."/>
            <person name="Yao L."/>
        </authorList>
    </citation>
    <scope>NUCLEOTIDE SEQUENCE [LARGE SCALE GENOMIC DNA]</scope>
    <source>
        <strain evidence="3 4">MDJK44</strain>
    </source>
</reference>
<dbReference type="KEGG" id="salf:SMD44_06279"/>
<keyword evidence="1" id="KW-0732">Signal</keyword>
<dbReference type="PANTHER" id="PTHR46825">
    <property type="entry name" value="D-ALANYL-D-ALANINE-CARBOXYPEPTIDASE/ENDOPEPTIDASE AMPH"/>
    <property type="match status" value="1"/>
</dbReference>
<evidence type="ECO:0000313" key="4">
    <source>
        <dbReference type="Proteomes" id="UP000195880"/>
    </source>
</evidence>
<dbReference type="InterPro" id="IPR012338">
    <property type="entry name" value="Beta-lactam/transpept-like"/>
</dbReference>
<keyword evidence="4" id="KW-1185">Reference proteome</keyword>
<dbReference type="PANTHER" id="PTHR46825:SF7">
    <property type="entry name" value="D-ALANYL-D-ALANINE CARBOXYPEPTIDASE"/>
    <property type="match status" value="1"/>
</dbReference>
<proteinExistence type="predicted"/>
<protein>
    <submittedName>
        <fullName evidence="3">Peptidase</fullName>
    </submittedName>
</protein>
<dbReference type="OrthoDB" id="5177574at2"/>
<dbReference type="RefSeq" id="WP_087886039.1">
    <property type="nucleotide sequence ID" value="NZ_CP021748.1"/>
</dbReference>
<dbReference type="AlphaFoldDB" id="A0A1Z1WKG8"/>
<dbReference type="Proteomes" id="UP000195880">
    <property type="component" value="Chromosome"/>
</dbReference>
<feature type="domain" description="Beta-lactamase-related" evidence="2">
    <location>
        <begin position="59"/>
        <end position="380"/>
    </location>
</feature>
<dbReference type="Pfam" id="PF00144">
    <property type="entry name" value="Beta-lactamase"/>
    <property type="match status" value="1"/>
</dbReference>
<feature type="signal peptide" evidence="1">
    <location>
        <begin position="1"/>
        <end position="28"/>
    </location>
</feature>
<sequence length="396" mass="41838">MRVRAGLSATVATAVVLGLTAAAAPALASGGVSAPAAVAADSRSEPDGVALRAAIDGLPDGDATAALVRVRGKKTSWHGSSGVRDLVSGREANPEGRFRAGSTTKVVTAAVVLQLAAEGRVDLGAPVQRYLPELFGANADAFRKPISVRQLLNHSSGLQPGRSLGKTFEELYANRFVTLTPQEVAVSSIAKGPAHDPGVKQEYLGINYTLLGLLIEKVTAHSYEQEATRRVLKRAGMRHSSFPGTDPRIHGPHNRGYQAVEEPGGGTRLVDVTEWNQRDRMAGGDMISTTADLERLTVALFRGRIVPKPQLEEMFTVPKGIEGATMSAGLTRFEAPDGRVVWLKTGGRHGYNSILAATRNLDTVLVYSVNSTDAKGQDMNPVAQRIVGAAIGDPRG</sequence>
<dbReference type="InterPro" id="IPR001466">
    <property type="entry name" value="Beta-lactam-related"/>
</dbReference>
<organism evidence="3 4">
    <name type="scientific">Streptomyces alboflavus</name>
    <dbReference type="NCBI Taxonomy" id="67267"/>
    <lineage>
        <taxon>Bacteria</taxon>
        <taxon>Bacillati</taxon>
        <taxon>Actinomycetota</taxon>
        <taxon>Actinomycetes</taxon>
        <taxon>Kitasatosporales</taxon>
        <taxon>Streptomycetaceae</taxon>
        <taxon>Streptomyces</taxon>
    </lineage>
</organism>
<dbReference type="EMBL" id="CP021748">
    <property type="protein sequence ID" value="ARX86802.1"/>
    <property type="molecule type" value="Genomic_DNA"/>
</dbReference>